<evidence type="ECO:0000256" key="21">
    <source>
        <dbReference type="ARBA" id="ARBA00032616"/>
    </source>
</evidence>
<name>A0A146KT32_LYGHE</name>
<feature type="domain" description="tRNase Z endonuclease" evidence="25">
    <location>
        <begin position="83"/>
        <end position="130"/>
    </location>
</feature>
<dbReference type="Pfam" id="PF13691">
    <property type="entry name" value="Lactamase_B_4"/>
    <property type="match status" value="1"/>
</dbReference>
<evidence type="ECO:0000256" key="15">
    <source>
        <dbReference type="ARBA" id="ARBA00022946"/>
    </source>
</evidence>
<evidence type="ECO:0000256" key="9">
    <source>
        <dbReference type="ARBA" id="ARBA00022694"/>
    </source>
</evidence>
<keyword evidence="11" id="KW-0479">Metal-binding</keyword>
<evidence type="ECO:0000256" key="11">
    <source>
        <dbReference type="ARBA" id="ARBA00022723"/>
    </source>
</evidence>
<evidence type="ECO:0000256" key="6">
    <source>
        <dbReference type="ARBA" id="ARBA00012477"/>
    </source>
</evidence>
<keyword evidence="15" id="KW-0809">Transit peptide</keyword>
<evidence type="ECO:0000256" key="22">
    <source>
        <dbReference type="ARBA" id="ARBA00046098"/>
    </source>
</evidence>
<evidence type="ECO:0000256" key="23">
    <source>
        <dbReference type="ARBA" id="ARBA00047136"/>
    </source>
</evidence>
<feature type="compositionally biased region" description="Polar residues" evidence="24">
    <location>
        <begin position="235"/>
        <end position="244"/>
    </location>
</feature>
<keyword evidence="14" id="KW-0862">Zinc</keyword>
<comment type="function">
    <text evidence="22">Zinc phosphodiesterase, which displays mitochondrial tRNA 3'-processing endonuclease activity. Involved in tRNA maturation, by removing a 3'-trailer from precursor tRNA. Associates with mitochondrial DNA complexes at the nucleoids to initiate RNA processing and ribosome assembly.</text>
</comment>
<dbReference type="GO" id="GO:0005634">
    <property type="term" value="C:nucleus"/>
    <property type="evidence" value="ECO:0007669"/>
    <property type="project" value="UniProtKB-SubCell"/>
</dbReference>
<organism evidence="26">
    <name type="scientific">Lygus hesperus</name>
    <name type="common">Western plant bug</name>
    <dbReference type="NCBI Taxonomy" id="30085"/>
    <lineage>
        <taxon>Eukaryota</taxon>
        <taxon>Metazoa</taxon>
        <taxon>Ecdysozoa</taxon>
        <taxon>Arthropoda</taxon>
        <taxon>Hexapoda</taxon>
        <taxon>Insecta</taxon>
        <taxon>Pterygota</taxon>
        <taxon>Neoptera</taxon>
        <taxon>Paraneoptera</taxon>
        <taxon>Hemiptera</taxon>
        <taxon>Heteroptera</taxon>
        <taxon>Panheteroptera</taxon>
        <taxon>Cimicomorpha</taxon>
        <taxon>Miridae</taxon>
        <taxon>Mirini</taxon>
        <taxon>Lygus</taxon>
    </lineage>
</organism>
<reference evidence="26" key="1">
    <citation type="journal article" date="2016" name="Gigascience">
        <title>De novo construction of an expanded transcriptome assembly for the western tarnished plant bug, Lygus hesperus.</title>
        <authorList>
            <person name="Tassone E.E."/>
            <person name="Geib S.M."/>
            <person name="Hall B."/>
            <person name="Fabrick J.A."/>
            <person name="Brent C.S."/>
            <person name="Hull J.J."/>
        </authorList>
    </citation>
    <scope>NUCLEOTIDE SEQUENCE</scope>
</reference>
<dbReference type="EC" id="3.1.26.11" evidence="6"/>
<evidence type="ECO:0000256" key="10">
    <source>
        <dbReference type="ARBA" id="ARBA00022722"/>
    </source>
</evidence>
<evidence type="ECO:0000256" key="14">
    <source>
        <dbReference type="ARBA" id="ARBA00022833"/>
    </source>
</evidence>
<keyword evidence="13" id="KW-0378">Hydrolase</keyword>
<dbReference type="EMBL" id="GDHC01019814">
    <property type="protein sequence ID" value="JAP98814.1"/>
    <property type="molecule type" value="Transcribed_RNA"/>
</dbReference>
<evidence type="ECO:0000256" key="12">
    <source>
        <dbReference type="ARBA" id="ARBA00022759"/>
    </source>
</evidence>
<accession>A0A146KT32</accession>
<dbReference type="CDD" id="cd07718">
    <property type="entry name" value="RNaseZ_ELAC1_ELAC2-C-term-like_MBL-fold"/>
    <property type="match status" value="1"/>
</dbReference>
<comment type="subunit">
    <text evidence="23">Homodimer. Interacts with PTCD1.</text>
</comment>
<protein>
    <recommendedName>
        <fullName evidence="7">Zinc phosphodiesterase ELAC protein 2</fullName>
        <ecNumber evidence="6">3.1.26.11</ecNumber>
    </recommendedName>
    <alternativeName>
        <fullName evidence="21">ElaC homolog protein 2</fullName>
    </alternativeName>
    <alternativeName>
        <fullName evidence="19">Ribonuclease Z 2</fullName>
    </alternativeName>
    <alternativeName>
        <fullName evidence="20">tRNA 3 endonuclease 2</fullName>
    </alternativeName>
    <alternativeName>
        <fullName evidence="18">tRNase Z 2</fullName>
    </alternativeName>
</protein>
<feature type="compositionally biased region" description="Polar residues" evidence="24">
    <location>
        <begin position="199"/>
        <end position="212"/>
    </location>
</feature>
<evidence type="ECO:0000256" key="20">
    <source>
        <dbReference type="ARBA" id="ARBA00032104"/>
    </source>
</evidence>
<keyword evidence="10" id="KW-0540">Nuclease</keyword>
<keyword evidence="17" id="KW-0539">Nucleus</keyword>
<comment type="cofactor">
    <cofactor evidence="2">
        <name>Zn(2+)</name>
        <dbReference type="ChEBI" id="CHEBI:29105"/>
    </cofactor>
</comment>
<dbReference type="SUPFAM" id="SSF56281">
    <property type="entry name" value="Metallo-hydrolase/oxidoreductase"/>
    <property type="match status" value="2"/>
</dbReference>
<evidence type="ECO:0000256" key="2">
    <source>
        <dbReference type="ARBA" id="ARBA00001947"/>
    </source>
</evidence>
<dbReference type="FunFam" id="3.60.15.10:FF:000014">
    <property type="entry name" value="Zinc phosphodiesterase ELAC protein 2"/>
    <property type="match status" value="1"/>
</dbReference>
<evidence type="ECO:0000256" key="7">
    <source>
        <dbReference type="ARBA" id="ARBA00013357"/>
    </source>
</evidence>
<evidence type="ECO:0000256" key="13">
    <source>
        <dbReference type="ARBA" id="ARBA00022801"/>
    </source>
</evidence>
<sequence length="832" mass="92899">MKLFSTIFKPHSCLLVYRSVYTSRSCSKIKNLNEFLLKMPKESTHTITLKAQRLKIKEKGQKYPPGTVSLQVLGSGAKGAPRSLYLFTDQSRYLFNCGEGTQRLAHEHKMKLSKLEHIFITQGSWQNLGGLPGVVLTIQDVGVPEITLHGPSGIDEIFTATKRFVVLKNISVKAASCKPDDVYEDNAIRVSYVPIANEKPSSVESDSGTEQGSSDDDIDYYGHAVDRNPNKNAIPASTKTTSESPSHDKAKDIQVRRCVMCYIVRLQPRPGSLCLEKCVEAGVPPGPLLGRLKGGEDVVLVDGRVVRSSDVTLSADPGPVFLVVECPDESYLDPLVQNPAFVKYQAGQAGPDEMPMLIAHFTPQHIMDDPKYKEWMEKFSPSTHHLILNEGNKCMGSSAVHRIQHKLNLLEPSVFPLLRDHTVLKDSMCPTPNSEVSSDISARTNSTSDLGCDFSIVNAKTFCNVSLRPRKPLDNFTKVVCDPEEYKSEVMNIEGFPAELNKLTSELGGLTNQSDSEYPNVIFLGTGSCIPNKTRNTSGILLNISDDKCMLVDCGEGTYGQLVRFYGPEEVDRILSNLKAIYVSHLHADHHIGLIGVIKGIARVRNNARLYLLAPKQIMFWLNMYDKHFENILQNVQLVANQDLLHHNYQLDEATQNSLKCDLGFERVETAFVKHCPNAFGVTFKHVNGWKIAYSGDTMPCDSFVELGKGSDLLIHEATMEDELKGEALIKLHSTTSEAVDIGRRMDAGFTMLTHFSQRYAKLPRLGESGTFGDNVGIAFDNMKVRFQDLPKLKHLYPALRLMFQEDVDELETKAFKRQMKQERELKKKQKI</sequence>
<evidence type="ECO:0000259" key="25">
    <source>
        <dbReference type="Pfam" id="PF13691"/>
    </source>
</evidence>
<evidence type="ECO:0000256" key="24">
    <source>
        <dbReference type="SAM" id="MobiDB-lite"/>
    </source>
</evidence>
<dbReference type="PANTHER" id="PTHR12553:SF49">
    <property type="entry name" value="ZINC PHOSPHODIESTERASE ELAC PROTEIN 2"/>
    <property type="match status" value="1"/>
</dbReference>
<keyword evidence="16" id="KW-0496">Mitochondrion</keyword>
<evidence type="ECO:0000256" key="18">
    <source>
        <dbReference type="ARBA" id="ARBA00030689"/>
    </source>
</evidence>
<proteinExistence type="inferred from homology"/>
<dbReference type="InterPro" id="IPR047151">
    <property type="entry name" value="RNZ2-like"/>
</dbReference>
<evidence type="ECO:0000256" key="16">
    <source>
        <dbReference type="ARBA" id="ARBA00023128"/>
    </source>
</evidence>
<dbReference type="AlphaFoldDB" id="A0A146KT32"/>
<dbReference type="GO" id="GO:0042781">
    <property type="term" value="F:3'-tRNA processing endoribonuclease activity"/>
    <property type="evidence" value="ECO:0007669"/>
    <property type="project" value="UniProtKB-EC"/>
</dbReference>
<dbReference type="InterPro" id="IPR027794">
    <property type="entry name" value="tRNase_Z_dom"/>
</dbReference>
<evidence type="ECO:0000256" key="19">
    <source>
        <dbReference type="ARBA" id="ARBA00030729"/>
    </source>
</evidence>
<dbReference type="GO" id="GO:0042645">
    <property type="term" value="C:mitochondrial nucleoid"/>
    <property type="evidence" value="ECO:0007669"/>
    <property type="project" value="UniProtKB-ARBA"/>
</dbReference>
<evidence type="ECO:0000256" key="5">
    <source>
        <dbReference type="ARBA" id="ARBA00007823"/>
    </source>
</evidence>
<keyword evidence="12" id="KW-0255">Endonuclease</keyword>
<keyword evidence="8" id="KW-0597">Phosphoprotein</keyword>
<evidence type="ECO:0000256" key="4">
    <source>
        <dbReference type="ARBA" id="ARBA00004305"/>
    </source>
</evidence>
<dbReference type="GO" id="GO:1990180">
    <property type="term" value="P:mitochondrial tRNA 3'-end processing"/>
    <property type="evidence" value="ECO:0007669"/>
    <property type="project" value="TreeGrafter"/>
</dbReference>
<evidence type="ECO:0000256" key="8">
    <source>
        <dbReference type="ARBA" id="ARBA00022553"/>
    </source>
</evidence>
<dbReference type="Pfam" id="PF23023">
    <property type="entry name" value="Anti-Pycsar_Apyc1"/>
    <property type="match status" value="1"/>
</dbReference>
<evidence type="ECO:0000256" key="3">
    <source>
        <dbReference type="ARBA" id="ARBA00004123"/>
    </source>
</evidence>
<comment type="similarity">
    <text evidence="5">Belongs to the RNase Z family.</text>
</comment>
<comment type="catalytic activity">
    <reaction evidence="1">
        <text>Endonucleolytic cleavage of RNA, removing extra 3' nucleotides from tRNA precursor, generating 3' termini of tRNAs. A 3'-hydroxy group is left at the tRNA terminus and a 5'-phosphoryl group is left at the trailer molecule.</text>
        <dbReference type="EC" id="3.1.26.11"/>
    </reaction>
</comment>
<feature type="region of interest" description="Disordered" evidence="24">
    <location>
        <begin position="199"/>
        <end position="249"/>
    </location>
</feature>
<dbReference type="Gene3D" id="3.60.15.10">
    <property type="entry name" value="Ribonuclease Z/Hydroxyacylglutathione hydrolase-like"/>
    <property type="match status" value="2"/>
</dbReference>
<dbReference type="PANTHER" id="PTHR12553">
    <property type="entry name" value="ZINC PHOSPHODIESTERASE ELAC PROTEIN 2"/>
    <property type="match status" value="1"/>
</dbReference>
<dbReference type="InterPro" id="IPR036866">
    <property type="entry name" value="RibonucZ/Hydroxyglut_hydro"/>
</dbReference>
<comment type="subcellular location">
    <subcellularLocation>
        <location evidence="4">Mitochondrion matrix</location>
    </subcellularLocation>
    <subcellularLocation>
        <location evidence="3">Nucleus</location>
    </subcellularLocation>
</comment>
<keyword evidence="9" id="KW-0819">tRNA processing</keyword>
<gene>
    <name evidence="26" type="primary">JhI-1_1</name>
    <name evidence="26" type="ORF">g.66400</name>
</gene>
<dbReference type="GO" id="GO:0046872">
    <property type="term" value="F:metal ion binding"/>
    <property type="evidence" value="ECO:0007669"/>
    <property type="project" value="UniProtKB-KW"/>
</dbReference>
<evidence type="ECO:0000256" key="1">
    <source>
        <dbReference type="ARBA" id="ARBA00000402"/>
    </source>
</evidence>
<evidence type="ECO:0000313" key="26">
    <source>
        <dbReference type="EMBL" id="JAP98814.1"/>
    </source>
</evidence>
<evidence type="ECO:0000256" key="17">
    <source>
        <dbReference type="ARBA" id="ARBA00023242"/>
    </source>
</evidence>